<dbReference type="GO" id="GO:0016747">
    <property type="term" value="F:acyltransferase activity, transferring groups other than amino-acyl groups"/>
    <property type="evidence" value="ECO:0007669"/>
    <property type="project" value="InterPro"/>
</dbReference>
<accession>A0A1H8KGZ1</accession>
<feature type="transmembrane region" description="Helical" evidence="1">
    <location>
        <begin position="197"/>
        <end position="216"/>
    </location>
</feature>
<sequence length="419" mass="49430">MGRRAVASFDKKEEIMETTQRQTYLDWLRILSILGVLFFHSAMPFVAEDGWHIKNHETSNLMMESNHFLHLFRMPLLFFISGTVSYYMMQRRSTLSFIGLRFRRLFIPLLVGMFIIVPPQIYMERLANGYKGSFLDFYPSTFNFQPYPKGNFSWHHLWFIAYLFIYDLIFAPLFAWMISPKSNGFKQKLAVLAKGKWVYLLMLPGILWFAFTSWDLPETNDLIHDGSYFVYWLLFLLAGFICILQPKLMDSLERNRRFALTTGFLSLMTWEVMRWNGIEPLHAHWPFQNVAFSYAFTALRPMIAWGWVLALVGYGKHYFNRSHKVLNYLNQAVYPFYILHQTVIVLVVYYIVQVQNESILSKYIYTVGITFFVTVLTYHLLIRPYALTRFLFGMKPKEKTSAVPKPEILEIKPEPVLSV</sequence>
<organism evidence="3 4">
    <name type="scientific">Mucilaginibacter gossypiicola</name>
    <dbReference type="NCBI Taxonomy" id="551995"/>
    <lineage>
        <taxon>Bacteria</taxon>
        <taxon>Pseudomonadati</taxon>
        <taxon>Bacteroidota</taxon>
        <taxon>Sphingobacteriia</taxon>
        <taxon>Sphingobacteriales</taxon>
        <taxon>Sphingobacteriaceae</taxon>
        <taxon>Mucilaginibacter</taxon>
    </lineage>
</organism>
<feature type="transmembrane region" description="Helical" evidence="1">
    <location>
        <begin position="228"/>
        <end position="246"/>
    </location>
</feature>
<evidence type="ECO:0000313" key="4">
    <source>
        <dbReference type="Proteomes" id="UP000198942"/>
    </source>
</evidence>
<dbReference type="InterPro" id="IPR050623">
    <property type="entry name" value="Glucan_succinyl_AcylTrfase"/>
</dbReference>
<gene>
    <name evidence="3" type="ORF">SAMN05192574_104598</name>
</gene>
<feature type="transmembrane region" description="Helical" evidence="1">
    <location>
        <begin position="258"/>
        <end position="278"/>
    </location>
</feature>
<evidence type="ECO:0000313" key="3">
    <source>
        <dbReference type="EMBL" id="SEN91836.1"/>
    </source>
</evidence>
<evidence type="ECO:0000256" key="1">
    <source>
        <dbReference type="SAM" id="Phobius"/>
    </source>
</evidence>
<protein>
    <submittedName>
        <fullName evidence="3">Peptidoglycan/LPS O-acetylase OafA/YrhL, contains acyltransferase and SGNH-hydrolase domains</fullName>
    </submittedName>
</protein>
<dbReference type="InterPro" id="IPR002656">
    <property type="entry name" value="Acyl_transf_3_dom"/>
</dbReference>
<dbReference type="GO" id="GO:0016787">
    <property type="term" value="F:hydrolase activity"/>
    <property type="evidence" value="ECO:0007669"/>
    <property type="project" value="UniProtKB-KW"/>
</dbReference>
<keyword evidence="4" id="KW-1185">Reference proteome</keyword>
<reference evidence="4" key="1">
    <citation type="submission" date="2016-10" db="EMBL/GenBank/DDBJ databases">
        <authorList>
            <person name="Varghese N."/>
            <person name="Submissions S."/>
        </authorList>
    </citation>
    <scope>NUCLEOTIDE SEQUENCE [LARGE SCALE GENOMIC DNA]</scope>
    <source>
        <strain evidence="4">Gh-48</strain>
    </source>
</reference>
<keyword evidence="3" id="KW-0012">Acyltransferase</keyword>
<proteinExistence type="predicted"/>
<feature type="transmembrane region" description="Helical" evidence="1">
    <location>
        <begin position="27"/>
        <end position="47"/>
    </location>
</feature>
<dbReference type="AlphaFoldDB" id="A0A1H8KGZ1"/>
<keyword evidence="1" id="KW-0472">Membrane</keyword>
<feature type="transmembrane region" description="Helical" evidence="1">
    <location>
        <begin position="156"/>
        <end position="176"/>
    </location>
</feature>
<feature type="transmembrane region" description="Helical" evidence="1">
    <location>
        <begin position="290"/>
        <end position="312"/>
    </location>
</feature>
<dbReference type="PANTHER" id="PTHR36927">
    <property type="entry name" value="BLR4337 PROTEIN"/>
    <property type="match status" value="1"/>
</dbReference>
<dbReference type="Proteomes" id="UP000198942">
    <property type="component" value="Unassembled WGS sequence"/>
</dbReference>
<evidence type="ECO:0000259" key="2">
    <source>
        <dbReference type="Pfam" id="PF01757"/>
    </source>
</evidence>
<dbReference type="PANTHER" id="PTHR36927:SF3">
    <property type="entry name" value="GLUCANS BIOSYNTHESIS PROTEIN C"/>
    <property type="match status" value="1"/>
</dbReference>
<keyword evidence="3" id="KW-0378">Hydrolase</keyword>
<keyword evidence="3" id="KW-0808">Transferase</keyword>
<feature type="transmembrane region" description="Helical" evidence="1">
    <location>
        <begin position="332"/>
        <end position="351"/>
    </location>
</feature>
<name>A0A1H8KGZ1_9SPHI</name>
<dbReference type="EMBL" id="FOCL01000004">
    <property type="protein sequence ID" value="SEN91836.1"/>
    <property type="molecule type" value="Genomic_DNA"/>
</dbReference>
<feature type="domain" description="Acyltransferase 3" evidence="2">
    <location>
        <begin position="23"/>
        <end position="376"/>
    </location>
</feature>
<keyword evidence="1" id="KW-0812">Transmembrane</keyword>
<keyword evidence="1" id="KW-1133">Transmembrane helix</keyword>
<dbReference type="Pfam" id="PF01757">
    <property type="entry name" value="Acyl_transf_3"/>
    <property type="match status" value="1"/>
</dbReference>
<feature type="transmembrane region" description="Helical" evidence="1">
    <location>
        <begin position="67"/>
        <end position="89"/>
    </location>
</feature>
<feature type="transmembrane region" description="Helical" evidence="1">
    <location>
        <begin position="105"/>
        <end position="123"/>
    </location>
</feature>
<dbReference type="STRING" id="551995.SAMN05192574_104598"/>
<feature type="transmembrane region" description="Helical" evidence="1">
    <location>
        <begin position="363"/>
        <end position="382"/>
    </location>
</feature>